<gene>
    <name evidence="1" type="ORF">ACH5RR_014419</name>
</gene>
<protein>
    <submittedName>
        <fullName evidence="1">Uncharacterized protein</fullName>
    </submittedName>
</protein>
<reference evidence="1 2" key="1">
    <citation type="submission" date="2024-11" db="EMBL/GenBank/DDBJ databases">
        <title>A near-complete genome assembly of Cinchona calisaya.</title>
        <authorList>
            <person name="Lian D.C."/>
            <person name="Zhao X.W."/>
            <person name="Wei L."/>
        </authorList>
    </citation>
    <scope>NUCLEOTIDE SEQUENCE [LARGE SCALE GENOMIC DNA]</scope>
    <source>
        <tissue evidence="1">Nenye</tissue>
    </source>
</reference>
<name>A0ABD3A2U9_9GENT</name>
<accession>A0ABD3A2U9</accession>
<evidence type="ECO:0000313" key="2">
    <source>
        <dbReference type="Proteomes" id="UP001630127"/>
    </source>
</evidence>
<comment type="caution">
    <text evidence="1">The sequence shown here is derived from an EMBL/GenBank/DDBJ whole genome shotgun (WGS) entry which is preliminary data.</text>
</comment>
<dbReference type="EMBL" id="JBJUIK010000006">
    <property type="protein sequence ID" value="KAL3526047.1"/>
    <property type="molecule type" value="Genomic_DNA"/>
</dbReference>
<dbReference type="Proteomes" id="UP001630127">
    <property type="component" value="Unassembled WGS sequence"/>
</dbReference>
<dbReference type="AlphaFoldDB" id="A0ABD3A2U9"/>
<evidence type="ECO:0000313" key="1">
    <source>
        <dbReference type="EMBL" id="KAL3526047.1"/>
    </source>
</evidence>
<keyword evidence="2" id="KW-1185">Reference proteome</keyword>
<sequence length="84" mass="9238">MTKLPELFLLLAPSRLLSPNLPGQLESMVSEKAIVIQRSCRSLRQQQLRDRQSPANSVGDALPVARLVKGNAGRIRGETLLFEG</sequence>
<proteinExistence type="predicted"/>
<organism evidence="1 2">
    <name type="scientific">Cinchona calisaya</name>
    <dbReference type="NCBI Taxonomy" id="153742"/>
    <lineage>
        <taxon>Eukaryota</taxon>
        <taxon>Viridiplantae</taxon>
        <taxon>Streptophyta</taxon>
        <taxon>Embryophyta</taxon>
        <taxon>Tracheophyta</taxon>
        <taxon>Spermatophyta</taxon>
        <taxon>Magnoliopsida</taxon>
        <taxon>eudicotyledons</taxon>
        <taxon>Gunneridae</taxon>
        <taxon>Pentapetalae</taxon>
        <taxon>asterids</taxon>
        <taxon>lamiids</taxon>
        <taxon>Gentianales</taxon>
        <taxon>Rubiaceae</taxon>
        <taxon>Cinchonoideae</taxon>
        <taxon>Cinchoneae</taxon>
        <taxon>Cinchona</taxon>
    </lineage>
</organism>